<dbReference type="PANTHER" id="PTHR11785:SF348">
    <property type="entry name" value="ASC-TYPE AMINO ACID TRANSPORTER 2"/>
    <property type="match status" value="1"/>
</dbReference>
<protein>
    <submittedName>
        <fullName evidence="7">Solute carrier family 7 member 13-like</fullName>
    </submittedName>
</protein>
<name>A0A8C8UCE4_PERMB</name>
<proteinExistence type="predicted"/>
<comment type="subcellular location">
    <subcellularLocation>
        <location evidence="1">Membrane</location>
        <topology evidence="1">Multi-pass membrane protein</topology>
    </subcellularLocation>
</comment>
<dbReference type="AlphaFoldDB" id="A0A8C8UCE4"/>
<feature type="transmembrane region" description="Helical" evidence="6">
    <location>
        <begin position="397"/>
        <end position="418"/>
    </location>
</feature>
<evidence type="ECO:0000256" key="6">
    <source>
        <dbReference type="SAM" id="Phobius"/>
    </source>
</evidence>
<dbReference type="GeneTree" id="ENSGT00940000163578"/>
<organism evidence="7 8">
    <name type="scientific">Peromyscus maniculatus bairdii</name>
    <name type="common">Prairie deer mouse</name>
    <dbReference type="NCBI Taxonomy" id="230844"/>
    <lineage>
        <taxon>Eukaryota</taxon>
        <taxon>Metazoa</taxon>
        <taxon>Chordata</taxon>
        <taxon>Craniata</taxon>
        <taxon>Vertebrata</taxon>
        <taxon>Euteleostomi</taxon>
        <taxon>Mammalia</taxon>
        <taxon>Eutheria</taxon>
        <taxon>Euarchontoglires</taxon>
        <taxon>Glires</taxon>
        <taxon>Rodentia</taxon>
        <taxon>Myomorpha</taxon>
        <taxon>Muroidea</taxon>
        <taxon>Cricetidae</taxon>
        <taxon>Neotominae</taxon>
        <taxon>Peromyscus</taxon>
    </lineage>
</organism>
<dbReference type="GO" id="GO:0015179">
    <property type="term" value="F:L-amino acid transmembrane transporter activity"/>
    <property type="evidence" value="ECO:0007669"/>
    <property type="project" value="TreeGrafter"/>
</dbReference>
<keyword evidence="8" id="KW-1185">Reference proteome</keyword>
<keyword evidence="4 6" id="KW-1133">Transmembrane helix</keyword>
<feature type="transmembrane region" description="Helical" evidence="6">
    <location>
        <begin position="138"/>
        <end position="161"/>
    </location>
</feature>
<dbReference type="PANTHER" id="PTHR11785">
    <property type="entry name" value="AMINO ACID TRANSPORTER"/>
    <property type="match status" value="1"/>
</dbReference>
<feature type="transmembrane region" description="Helical" evidence="6">
    <location>
        <begin position="90"/>
        <end position="108"/>
    </location>
</feature>
<reference evidence="7" key="2">
    <citation type="submission" date="2025-08" db="UniProtKB">
        <authorList>
            <consortium name="Ensembl"/>
        </authorList>
    </citation>
    <scope>IDENTIFICATION</scope>
</reference>
<keyword evidence="2 6" id="KW-0812">Transmembrane</keyword>
<dbReference type="Proteomes" id="UP000694547">
    <property type="component" value="Chromosome 2"/>
</dbReference>
<dbReference type="GO" id="GO:0016324">
    <property type="term" value="C:apical plasma membrane"/>
    <property type="evidence" value="ECO:0007669"/>
    <property type="project" value="UniProtKB-SubCell"/>
</dbReference>
<keyword evidence="3" id="KW-0029">Amino-acid transport</keyword>
<feature type="transmembrane region" description="Helical" evidence="6">
    <location>
        <begin position="48"/>
        <end position="69"/>
    </location>
</feature>
<evidence type="ECO:0000313" key="8">
    <source>
        <dbReference type="Proteomes" id="UP000694547"/>
    </source>
</evidence>
<dbReference type="InterPro" id="IPR002293">
    <property type="entry name" value="AA/rel_permease1"/>
</dbReference>
<evidence type="ECO:0000313" key="7">
    <source>
        <dbReference type="Ensembl" id="ENSPEMP00000029268.1"/>
    </source>
</evidence>
<feature type="transmembrane region" description="Helical" evidence="6">
    <location>
        <begin position="167"/>
        <end position="186"/>
    </location>
</feature>
<keyword evidence="3" id="KW-0813">Transport</keyword>
<dbReference type="PIRSF" id="PIRSF006060">
    <property type="entry name" value="AA_transporter"/>
    <property type="match status" value="1"/>
</dbReference>
<feature type="transmembrane region" description="Helical" evidence="6">
    <location>
        <begin position="288"/>
        <end position="312"/>
    </location>
</feature>
<dbReference type="Pfam" id="PF13520">
    <property type="entry name" value="AA_permease_2"/>
    <property type="match status" value="1"/>
</dbReference>
<evidence type="ECO:0000256" key="4">
    <source>
        <dbReference type="ARBA" id="ARBA00022989"/>
    </source>
</evidence>
<accession>A0A8C8UCE4</accession>
<feature type="transmembrane region" description="Helical" evidence="6">
    <location>
        <begin position="244"/>
        <end position="268"/>
    </location>
</feature>
<gene>
    <name evidence="7" type="primary">LOC102910947</name>
</gene>
<evidence type="ECO:0000256" key="5">
    <source>
        <dbReference type="ARBA" id="ARBA00023136"/>
    </source>
</evidence>
<reference evidence="7" key="3">
    <citation type="submission" date="2025-09" db="UniProtKB">
        <authorList>
            <consortium name="Ensembl"/>
        </authorList>
    </citation>
    <scope>IDENTIFICATION</scope>
</reference>
<sequence length="479" mass="52936">MATDMKEKVKKDYRAGFFHGNMFLFSAVIGAGIFVSPKGALEYSSLNIPVSLSIWVVCAVLSMINALCLAELGTTFPVSAAPYYFMKRSLGSSVAFLSLWIKLFAYSLGLGAQSLLIAGYLIQPFYVGCLAPELPKKCLALAVLWSLGILNAQGVTTVFWFNTISSLIKMGVLCLIILTGIVLLVIGKRENVSRFENALDADLPDASQIVEAILQVFYAYMGSSLLVNIAGEIKNPSETIPKSLISSLPVIAVLYVLTNVSYLTVLTAQEIIASESVAVTWMNGVFPSMQWIISLGISISLLNTTVCGILTASRNFYSASQEGQLPFIYAMLNDHHCPVVAVTQIIILSSVEILFLNVTYAIKYIGQVYTFMNALNMMALLKLRYKEPDLPRPYKVWLPFVFGTIALSLFLLFMPIIKSPTLDRLYEVIIFCVGLPCYWLHILLKKHVGVFDKITCYLQLLFNVSPLEDQDKSFSAEEN</sequence>
<dbReference type="Gene3D" id="1.20.1740.10">
    <property type="entry name" value="Amino acid/polyamine transporter I"/>
    <property type="match status" value="1"/>
</dbReference>
<evidence type="ECO:0000256" key="2">
    <source>
        <dbReference type="ARBA" id="ARBA00022692"/>
    </source>
</evidence>
<feature type="transmembrane region" description="Helical" evidence="6">
    <location>
        <begin position="424"/>
        <end position="444"/>
    </location>
</feature>
<reference evidence="7 8" key="1">
    <citation type="submission" date="2018-10" db="EMBL/GenBank/DDBJ databases">
        <title>Improved assembly of the deer mouse Peromyscus maniculatus genome.</title>
        <authorList>
            <person name="Lassance J.-M."/>
            <person name="Hoekstra H.E."/>
        </authorList>
    </citation>
    <scope>NUCLEOTIDE SEQUENCE [LARGE SCALE GENOMIC DNA]</scope>
</reference>
<evidence type="ECO:0000256" key="3">
    <source>
        <dbReference type="ARBA" id="ARBA00022970"/>
    </source>
</evidence>
<feature type="transmembrane region" description="Helical" evidence="6">
    <location>
        <begin position="15"/>
        <end position="36"/>
    </location>
</feature>
<dbReference type="InterPro" id="IPR050598">
    <property type="entry name" value="AminoAcid_Transporter"/>
</dbReference>
<keyword evidence="5 6" id="KW-0472">Membrane</keyword>
<dbReference type="Ensembl" id="ENSPEMT00000041069.1">
    <property type="protein sequence ID" value="ENSPEMP00000029268.1"/>
    <property type="gene ID" value="ENSPEMG00000025566.1"/>
</dbReference>
<evidence type="ECO:0000256" key="1">
    <source>
        <dbReference type="ARBA" id="ARBA00004141"/>
    </source>
</evidence>